<evidence type="ECO:0000256" key="1">
    <source>
        <dbReference type="SAM" id="MobiDB-lite"/>
    </source>
</evidence>
<dbReference type="Pfam" id="PF18979">
    <property type="entry name" value="DUF5715"/>
    <property type="match status" value="1"/>
</dbReference>
<dbReference type="EMBL" id="PFAY01000005">
    <property type="protein sequence ID" value="PIT93309.1"/>
    <property type="molecule type" value="Genomic_DNA"/>
</dbReference>
<reference evidence="3" key="1">
    <citation type="submission" date="2017-09" db="EMBL/GenBank/DDBJ databases">
        <title>Depth-based differentiation of microbial function through sediment-hosted aquifers and enrichment of novel symbionts in the deep terrestrial subsurface.</title>
        <authorList>
            <person name="Probst A.J."/>
            <person name="Ladd B."/>
            <person name="Jarett J.K."/>
            <person name="Geller-Mcgrath D.E."/>
            <person name="Sieber C.M.K."/>
            <person name="Emerson J.B."/>
            <person name="Anantharaman K."/>
            <person name="Thomas B.C."/>
            <person name="Malmstrom R."/>
            <person name="Stieglmeier M."/>
            <person name="Klingl A."/>
            <person name="Woyke T."/>
            <person name="Ryan C.M."/>
            <person name="Banfield J.F."/>
        </authorList>
    </citation>
    <scope>NUCLEOTIDE SEQUENCE [LARGE SCALE GENOMIC DNA]</scope>
</reference>
<accession>A0A2M6WKK5</accession>
<comment type="caution">
    <text evidence="2">The sequence shown here is derived from an EMBL/GenBank/DDBJ whole genome shotgun (WGS) entry which is preliminary data.</text>
</comment>
<protein>
    <submittedName>
        <fullName evidence="2">Uncharacterized protein</fullName>
    </submittedName>
</protein>
<dbReference type="Proteomes" id="UP000229112">
    <property type="component" value="Unassembled WGS sequence"/>
</dbReference>
<sequence length="229" mass="25508">MNEKVSSSIPEAEAVIDTTPDNGQEGRIIMPEAERARISKESKKEEAWYSGEPFSSWEEVEVAVNEGLLVPVADSDHYKVSANAVEGGRYLTPVAKKMLDLVAGEWSKKMKKKGEDIDSLFLIVTSMTRIVSYQDGLSKKGFPTADSSNPRKSTHLRGGTFDLAFKWLKENRSVAYKILLEVLRDLHKKEQINLIEETTIGVLHVCVNPDKAKRRSSSRRLAGTGSAKR</sequence>
<dbReference type="AlphaFoldDB" id="A0A2M6WKK5"/>
<organism evidence="2 3">
    <name type="scientific">Candidatus Harrisonbacteria bacterium CG10_big_fil_rev_8_21_14_0_10_38_8</name>
    <dbReference type="NCBI Taxonomy" id="1974582"/>
    <lineage>
        <taxon>Bacteria</taxon>
        <taxon>Candidatus Harrisoniibacteriota</taxon>
    </lineage>
</organism>
<evidence type="ECO:0000313" key="2">
    <source>
        <dbReference type="EMBL" id="PIT93309.1"/>
    </source>
</evidence>
<evidence type="ECO:0000313" key="3">
    <source>
        <dbReference type="Proteomes" id="UP000229112"/>
    </source>
</evidence>
<proteinExistence type="predicted"/>
<feature type="region of interest" description="Disordered" evidence="1">
    <location>
        <begin position="1"/>
        <end position="33"/>
    </location>
</feature>
<dbReference type="InterPro" id="IPR043769">
    <property type="entry name" value="DUF5715"/>
</dbReference>
<name>A0A2M6WKK5_9BACT</name>
<gene>
    <name evidence="2" type="ORF">COU06_00705</name>
</gene>